<dbReference type="PANTHER" id="PTHR36111">
    <property type="entry name" value="INNER MEMBRANE PROTEIN-RELATED"/>
    <property type="match status" value="1"/>
</dbReference>
<dbReference type="InterPro" id="IPR007563">
    <property type="entry name" value="DUF554"/>
</dbReference>
<evidence type="ECO:0000313" key="3">
    <source>
        <dbReference type="Proteomes" id="UP000594468"/>
    </source>
</evidence>
<keyword evidence="1" id="KW-0472">Membrane</keyword>
<feature type="transmembrane region" description="Helical" evidence="1">
    <location>
        <begin position="104"/>
        <end position="126"/>
    </location>
</feature>
<evidence type="ECO:0000256" key="1">
    <source>
        <dbReference type="SAM" id="Phobius"/>
    </source>
</evidence>
<proteinExistence type="predicted"/>
<dbReference type="RefSeq" id="WP_195170379.1">
    <property type="nucleotide sequence ID" value="NZ_CP062983.1"/>
</dbReference>
<feature type="transmembrane region" description="Helical" evidence="1">
    <location>
        <begin position="227"/>
        <end position="251"/>
    </location>
</feature>
<reference evidence="2 3" key="1">
    <citation type="submission" date="2020-02" db="EMBL/GenBank/DDBJ databases">
        <authorList>
            <person name="Zheng R.K."/>
            <person name="Sun C.M."/>
        </authorList>
    </citation>
    <scope>NUCLEOTIDE SEQUENCE [LARGE SCALE GENOMIC DNA]</scope>
    <source>
        <strain evidence="3">rifampicinis</strain>
    </source>
</reference>
<keyword evidence="1" id="KW-0812">Transmembrane</keyword>
<accession>A0A7S8E8I3</accession>
<feature type="transmembrane region" description="Helical" evidence="1">
    <location>
        <begin position="161"/>
        <end position="181"/>
    </location>
</feature>
<keyword evidence="1" id="KW-1133">Transmembrane helix</keyword>
<feature type="transmembrane region" description="Helical" evidence="1">
    <location>
        <begin position="32"/>
        <end position="49"/>
    </location>
</feature>
<evidence type="ECO:0000313" key="2">
    <source>
        <dbReference type="EMBL" id="QPC82310.1"/>
    </source>
</evidence>
<dbReference type="KEGG" id="pmet:G4Y79_21920"/>
<feature type="transmembrane region" description="Helical" evidence="1">
    <location>
        <begin position="55"/>
        <end position="72"/>
    </location>
</feature>
<dbReference type="Proteomes" id="UP000594468">
    <property type="component" value="Chromosome"/>
</dbReference>
<gene>
    <name evidence="2" type="ORF">G4Y79_21920</name>
</gene>
<organism evidence="2 3">
    <name type="scientific">Phototrophicus methaneseepsis</name>
    <dbReference type="NCBI Taxonomy" id="2710758"/>
    <lineage>
        <taxon>Bacteria</taxon>
        <taxon>Bacillati</taxon>
        <taxon>Chloroflexota</taxon>
        <taxon>Candidatus Thermofontia</taxon>
        <taxon>Phototrophicales</taxon>
        <taxon>Phototrophicaceae</taxon>
        <taxon>Phototrophicus</taxon>
    </lineage>
</organism>
<feature type="transmembrane region" description="Helical" evidence="1">
    <location>
        <begin position="201"/>
        <end position="220"/>
    </location>
</feature>
<keyword evidence="3" id="KW-1185">Reference proteome</keyword>
<dbReference type="AlphaFoldDB" id="A0A7S8E8I3"/>
<feature type="transmembrane region" description="Helical" evidence="1">
    <location>
        <begin position="132"/>
        <end position="154"/>
    </location>
</feature>
<name>A0A7S8E8I3_9CHLR</name>
<dbReference type="EMBL" id="CP062983">
    <property type="protein sequence ID" value="QPC82310.1"/>
    <property type="molecule type" value="Genomic_DNA"/>
</dbReference>
<sequence>MGGTLLNIVTVAIGSLIGMSIGNRLPERIQKSVLTGLGLITLVVGFQNANLTGNIIIPLLSTVIGVIIGEWLRIDAALERLGGYLQERFGSAESGDAASTRERFITGFVTASLVFCVGPLTFVGAIQDGMGLASGFQFLAIKSVLDGFAAMAFAASFGLGVLFTIITVLVVQGGLALIGSVLVQMMTTPGMTDALAQDPAIIEMTAVGGILLLGLALVLLDVQKPRIANFLPALLVAPLLVTIAGMLNIAIYPL</sequence>
<dbReference type="PANTHER" id="PTHR36111:SF2">
    <property type="entry name" value="INNER MEMBRANE PROTEIN"/>
    <property type="match status" value="1"/>
</dbReference>
<dbReference type="Pfam" id="PF04474">
    <property type="entry name" value="DUF554"/>
    <property type="match status" value="1"/>
</dbReference>
<protein>
    <submittedName>
        <fullName evidence="2">DUF554 domain-containing protein</fullName>
    </submittedName>
</protein>
<feature type="transmembrane region" description="Helical" evidence="1">
    <location>
        <begin position="6"/>
        <end position="25"/>
    </location>
</feature>